<dbReference type="SUPFAM" id="SSF159659">
    <property type="entry name" value="Cgl1923-like"/>
    <property type="match status" value="1"/>
</dbReference>
<reference evidence="1" key="1">
    <citation type="submission" date="2016-10" db="EMBL/GenBank/DDBJ databases">
        <title>Sequence of Gallionella enrichment culture.</title>
        <authorList>
            <person name="Poehlein A."/>
            <person name="Muehling M."/>
            <person name="Daniel R."/>
        </authorList>
    </citation>
    <scope>NUCLEOTIDE SEQUENCE</scope>
</reference>
<organism evidence="1">
    <name type="scientific">mine drainage metagenome</name>
    <dbReference type="NCBI Taxonomy" id="410659"/>
    <lineage>
        <taxon>unclassified sequences</taxon>
        <taxon>metagenomes</taxon>
        <taxon>ecological metagenomes</taxon>
    </lineage>
</organism>
<dbReference type="AlphaFoldDB" id="A0A1J5Q765"/>
<dbReference type="Gene3D" id="1.10.287.100">
    <property type="match status" value="1"/>
</dbReference>
<sequence length="313" mass="34157">MRDPNEIYEIDEDVAADLRQTSEEVAGVGPVLLHVVNGFVDAGGAGQVATDHLQESFGSRRLATFDVDQLVDYRSRRPTMVFDSTTWSSYEEPELVLDVVPDAAGRPFLLLHGVEPDVQWERYAAAVRQLVERFDVPLTVGIHGIPMGIPHTRPLSFTAHATRAELVADHVSWLGTVQVPASVASLVELRLGQSGHDAMGFAVHVPHYLAQSSYPQASITALQAVERATGLELNVQALEKPAREALAEIERQVEASTEVGAVVRALEQQYDAFTEGRVRSNLLSDATQIPTADEIGAEFERFLAQQGGDDTPR</sequence>
<dbReference type="PIRSF" id="PIRSF028754">
    <property type="entry name" value="UCP028754"/>
    <property type="match status" value="1"/>
</dbReference>
<dbReference type="InterPro" id="IPR008492">
    <property type="entry name" value="Rv2714-like"/>
</dbReference>
<name>A0A1J5Q765_9ZZZZ</name>
<protein>
    <submittedName>
        <fullName evidence="1">PAC2 family protein</fullName>
    </submittedName>
</protein>
<dbReference type="Pfam" id="PF09754">
    <property type="entry name" value="PAC2"/>
    <property type="match status" value="1"/>
</dbReference>
<comment type="caution">
    <text evidence="1">The sequence shown here is derived from an EMBL/GenBank/DDBJ whole genome shotgun (WGS) entry which is preliminary data.</text>
</comment>
<dbReference type="Gene3D" id="3.40.50.10900">
    <property type="entry name" value="PAC-like subunit"/>
    <property type="match status" value="1"/>
</dbReference>
<gene>
    <name evidence="1" type="ORF">GALL_390330</name>
</gene>
<accession>A0A1J5Q765</accession>
<proteinExistence type="predicted"/>
<dbReference type="InterPro" id="IPR019151">
    <property type="entry name" value="Proteasome_assmbl_chaperone_2"/>
</dbReference>
<dbReference type="EMBL" id="MLJW01001251">
    <property type="protein sequence ID" value="OIQ79232.1"/>
    <property type="molecule type" value="Genomic_DNA"/>
</dbReference>
<evidence type="ECO:0000313" key="1">
    <source>
        <dbReference type="EMBL" id="OIQ79232.1"/>
    </source>
</evidence>
<dbReference type="InterPro" id="IPR038389">
    <property type="entry name" value="PSMG2_sf"/>
</dbReference>